<accession>A0AAW4RUU5</accession>
<name>A0AAW4RUU5_XANCI</name>
<dbReference type="AlphaFoldDB" id="A0AAW4RUU5"/>
<dbReference type="EMBL" id="LOKL01000189">
    <property type="protein sequence ID" value="MBZ3927063.1"/>
    <property type="molecule type" value="Genomic_DNA"/>
</dbReference>
<protein>
    <recommendedName>
        <fullName evidence="3">SnoaL-like domain-containing protein</fullName>
    </recommendedName>
</protein>
<reference evidence="1" key="1">
    <citation type="submission" date="2015-12" db="EMBL/GenBank/DDBJ databases">
        <authorList>
            <person name="Bansal K."/>
            <person name="Midha S."/>
            <person name="Patil P.B."/>
        </authorList>
    </citation>
    <scope>NUCLEOTIDE SEQUENCE</scope>
    <source>
        <strain evidence="1">LMG867</strain>
    </source>
</reference>
<evidence type="ECO:0008006" key="3">
    <source>
        <dbReference type="Google" id="ProtNLM"/>
    </source>
</evidence>
<evidence type="ECO:0000313" key="2">
    <source>
        <dbReference type="Proteomes" id="UP000825388"/>
    </source>
</evidence>
<sequence>MRKDTAVLTLHLFAKTNLIDIKYNCVEVFQREDARWRVIHSARSVIRPFEKAPVKEQDVI</sequence>
<evidence type="ECO:0000313" key="1">
    <source>
        <dbReference type="EMBL" id="MBZ3927063.1"/>
    </source>
</evidence>
<comment type="caution">
    <text evidence="1">The sequence shown here is derived from an EMBL/GenBank/DDBJ whole genome shotgun (WGS) entry which is preliminary data.</text>
</comment>
<proteinExistence type="predicted"/>
<dbReference type="Gene3D" id="3.10.450.50">
    <property type="match status" value="1"/>
</dbReference>
<gene>
    <name evidence="1" type="ORF">Xseb_21940</name>
</gene>
<organism evidence="1 2">
    <name type="scientific">Xanthomonas citri pv. sesbaniae</name>
    <dbReference type="NCBI Taxonomy" id="473425"/>
    <lineage>
        <taxon>Bacteria</taxon>
        <taxon>Pseudomonadati</taxon>
        <taxon>Pseudomonadota</taxon>
        <taxon>Gammaproteobacteria</taxon>
        <taxon>Lysobacterales</taxon>
        <taxon>Lysobacteraceae</taxon>
        <taxon>Xanthomonas</taxon>
    </lineage>
</organism>
<dbReference type="Proteomes" id="UP000825388">
    <property type="component" value="Unassembled WGS sequence"/>
</dbReference>